<dbReference type="Proteomes" id="UP000192610">
    <property type="component" value="Unassembled WGS sequence"/>
</dbReference>
<gene>
    <name evidence="1" type="ORF">A4H97_02085</name>
</gene>
<proteinExistence type="predicted"/>
<dbReference type="OrthoDB" id="711735at2"/>
<evidence type="ECO:0000313" key="2">
    <source>
        <dbReference type="Proteomes" id="UP000192610"/>
    </source>
</evidence>
<dbReference type="RefSeq" id="WP_081198986.1">
    <property type="nucleotide sequence ID" value="NZ_FOCZ01000001.1"/>
</dbReference>
<protein>
    <submittedName>
        <fullName evidence="1">Uncharacterized protein</fullName>
    </submittedName>
</protein>
<organism evidence="1 2">
    <name type="scientific">Niastella yeongjuensis</name>
    <dbReference type="NCBI Taxonomy" id="354355"/>
    <lineage>
        <taxon>Bacteria</taxon>
        <taxon>Pseudomonadati</taxon>
        <taxon>Bacteroidota</taxon>
        <taxon>Chitinophagia</taxon>
        <taxon>Chitinophagales</taxon>
        <taxon>Chitinophagaceae</taxon>
        <taxon>Niastella</taxon>
    </lineage>
</organism>
<accession>A0A1V9EX40</accession>
<sequence length="109" mass="12564">MQKPEDNIPLVQEQLSGDFNLPVTNDKEQLAQALAEGINQLIQTDFARLINILYRIDISENTLKETLEQQADEDAGLLIARLIIERQLQKQQMRAKFKTSDNIPDDDKW</sequence>
<name>A0A1V9EX40_9BACT</name>
<keyword evidence="2" id="KW-1185">Reference proteome</keyword>
<evidence type="ECO:0000313" key="1">
    <source>
        <dbReference type="EMBL" id="OQP50652.1"/>
    </source>
</evidence>
<dbReference type="EMBL" id="LVXG01000012">
    <property type="protein sequence ID" value="OQP50652.1"/>
    <property type="molecule type" value="Genomic_DNA"/>
</dbReference>
<reference evidence="2" key="1">
    <citation type="submission" date="2016-04" db="EMBL/GenBank/DDBJ databases">
        <authorList>
            <person name="Chen L."/>
            <person name="Zhuang W."/>
            <person name="Wang G."/>
        </authorList>
    </citation>
    <scope>NUCLEOTIDE SEQUENCE [LARGE SCALE GENOMIC DNA]</scope>
    <source>
        <strain evidence="2">17621</strain>
    </source>
</reference>
<dbReference type="AlphaFoldDB" id="A0A1V9EX40"/>
<comment type="caution">
    <text evidence="1">The sequence shown here is derived from an EMBL/GenBank/DDBJ whole genome shotgun (WGS) entry which is preliminary data.</text>
</comment>
<dbReference type="STRING" id="354355.SAMN05660816_00527"/>